<feature type="region of interest" description="Disordered" evidence="1">
    <location>
        <begin position="72"/>
        <end position="91"/>
    </location>
</feature>
<dbReference type="HOGENOM" id="CLU_1974072_0_0_1"/>
<sequence length="127" mass="13705">MAENELKDDGVRLQNRWKTGHWDMKELDASMNMLQRVGARLQALHVTHGIIADDGGNPNNYLPEFGKYHPVLPTKHGETSSSQAPPSAAAVPSIGDPLTVEVAECVAAALRVAAGDHSFSLFSRMSV</sequence>
<dbReference type="AlphaFoldDB" id="A0A0E0FKN7"/>
<protein>
    <submittedName>
        <fullName evidence="2">Uncharacterized protein</fullName>
    </submittedName>
</protein>
<dbReference type="EnsemblPlants" id="ONIVA01G15150.1">
    <property type="protein sequence ID" value="ONIVA01G15150.1"/>
    <property type="gene ID" value="ONIVA01G15150"/>
</dbReference>
<evidence type="ECO:0000313" key="3">
    <source>
        <dbReference type="Proteomes" id="UP000006591"/>
    </source>
</evidence>
<reference evidence="2" key="2">
    <citation type="submission" date="2018-04" db="EMBL/GenBank/DDBJ databases">
        <title>OnivRS2 (Oryza nivara Reference Sequence Version 2).</title>
        <authorList>
            <person name="Zhang J."/>
            <person name="Kudrna D."/>
            <person name="Lee S."/>
            <person name="Talag J."/>
            <person name="Rajasekar S."/>
            <person name="Welchert J."/>
            <person name="Hsing Y.-I."/>
            <person name="Wing R.A."/>
        </authorList>
    </citation>
    <scope>NUCLEOTIDE SEQUENCE [LARGE SCALE GENOMIC DNA]</scope>
</reference>
<keyword evidence="3" id="KW-1185">Reference proteome</keyword>
<dbReference type="Proteomes" id="UP000006591">
    <property type="component" value="Chromosome 1"/>
</dbReference>
<evidence type="ECO:0000256" key="1">
    <source>
        <dbReference type="SAM" id="MobiDB-lite"/>
    </source>
</evidence>
<name>A0A0E0FKN7_ORYNI</name>
<organism evidence="2">
    <name type="scientific">Oryza nivara</name>
    <name type="common">Indian wild rice</name>
    <name type="synonym">Oryza sativa f. spontanea</name>
    <dbReference type="NCBI Taxonomy" id="4536"/>
    <lineage>
        <taxon>Eukaryota</taxon>
        <taxon>Viridiplantae</taxon>
        <taxon>Streptophyta</taxon>
        <taxon>Embryophyta</taxon>
        <taxon>Tracheophyta</taxon>
        <taxon>Spermatophyta</taxon>
        <taxon>Magnoliopsida</taxon>
        <taxon>Liliopsida</taxon>
        <taxon>Poales</taxon>
        <taxon>Poaceae</taxon>
        <taxon>BOP clade</taxon>
        <taxon>Oryzoideae</taxon>
        <taxon>Oryzeae</taxon>
        <taxon>Oryzinae</taxon>
        <taxon>Oryza</taxon>
    </lineage>
</organism>
<evidence type="ECO:0000313" key="2">
    <source>
        <dbReference type="EnsemblPlants" id="ONIVA01G15150.1"/>
    </source>
</evidence>
<reference evidence="2" key="1">
    <citation type="submission" date="2015-04" db="UniProtKB">
        <authorList>
            <consortium name="EnsemblPlants"/>
        </authorList>
    </citation>
    <scope>IDENTIFICATION</scope>
    <source>
        <strain evidence="2">SL10</strain>
    </source>
</reference>
<proteinExistence type="predicted"/>
<dbReference type="Gramene" id="ONIVA01G15150.1">
    <property type="protein sequence ID" value="ONIVA01G15150.1"/>
    <property type="gene ID" value="ONIVA01G15150"/>
</dbReference>
<accession>A0A0E0FKN7</accession>
<feature type="compositionally biased region" description="Low complexity" evidence="1">
    <location>
        <begin position="80"/>
        <end position="91"/>
    </location>
</feature>